<feature type="compositionally biased region" description="Basic residues" evidence="1">
    <location>
        <begin position="14"/>
        <end position="23"/>
    </location>
</feature>
<dbReference type="Proteomes" id="UP001432322">
    <property type="component" value="Unassembled WGS sequence"/>
</dbReference>
<feature type="compositionally biased region" description="Basic and acidic residues" evidence="1">
    <location>
        <begin position="50"/>
        <end position="59"/>
    </location>
</feature>
<name>A0AAV5VJ87_9BILA</name>
<keyword evidence="3" id="KW-1185">Reference proteome</keyword>
<feature type="region of interest" description="Disordered" evidence="1">
    <location>
        <begin position="1"/>
        <end position="66"/>
    </location>
</feature>
<reference evidence="2" key="1">
    <citation type="submission" date="2023-10" db="EMBL/GenBank/DDBJ databases">
        <title>Genome assembly of Pristionchus species.</title>
        <authorList>
            <person name="Yoshida K."/>
            <person name="Sommer R.J."/>
        </authorList>
    </citation>
    <scope>NUCLEOTIDE SEQUENCE</scope>
    <source>
        <strain evidence="2">RS5133</strain>
    </source>
</reference>
<evidence type="ECO:0000313" key="3">
    <source>
        <dbReference type="Proteomes" id="UP001432322"/>
    </source>
</evidence>
<feature type="compositionally biased region" description="Basic residues" evidence="1">
    <location>
        <begin position="38"/>
        <end position="49"/>
    </location>
</feature>
<dbReference type="AlphaFoldDB" id="A0AAV5VJ87"/>
<accession>A0AAV5VJ87</accession>
<protein>
    <submittedName>
        <fullName evidence="2">Uncharacterized protein</fullName>
    </submittedName>
</protein>
<comment type="caution">
    <text evidence="2">The sequence shown here is derived from an EMBL/GenBank/DDBJ whole genome shotgun (WGS) entry which is preliminary data.</text>
</comment>
<evidence type="ECO:0000256" key="1">
    <source>
        <dbReference type="SAM" id="MobiDB-lite"/>
    </source>
</evidence>
<proteinExistence type="predicted"/>
<sequence>SSRPPALFSLSSCHCHRPARKSRRESTSTGDPSPAPKRSYHVGRKNRQVVRRDEVDHPNESPVSPI</sequence>
<dbReference type="EMBL" id="BTSY01000003">
    <property type="protein sequence ID" value="GMT18343.1"/>
    <property type="molecule type" value="Genomic_DNA"/>
</dbReference>
<organism evidence="2 3">
    <name type="scientific">Pristionchus fissidentatus</name>
    <dbReference type="NCBI Taxonomy" id="1538716"/>
    <lineage>
        <taxon>Eukaryota</taxon>
        <taxon>Metazoa</taxon>
        <taxon>Ecdysozoa</taxon>
        <taxon>Nematoda</taxon>
        <taxon>Chromadorea</taxon>
        <taxon>Rhabditida</taxon>
        <taxon>Rhabditina</taxon>
        <taxon>Diplogasteromorpha</taxon>
        <taxon>Diplogasteroidea</taxon>
        <taxon>Neodiplogasteridae</taxon>
        <taxon>Pristionchus</taxon>
    </lineage>
</organism>
<feature type="non-terminal residue" evidence="2">
    <location>
        <position position="1"/>
    </location>
</feature>
<feature type="non-terminal residue" evidence="2">
    <location>
        <position position="66"/>
    </location>
</feature>
<evidence type="ECO:0000313" key="2">
    <source>
        <dbReference type="EMBL" id="GMT18343.1"/>
    </source>
</evidence>
<gene>
    <name evidence="2" type="ORF">PFISCL1PPCAC_9640</name>
</gene>